<gene>
    <name evidence="13" type="ORF">phytr_12340</name>
</gene>
<dbReference type="PRINTS" id="PR00344">
    <property type="entry name" value="BCTRLSENSOR"/>
</dbReference>
<feature type="transmembrane region" description="Helical" evidence="11">
    <location>
        <begin position="149"/>
        <end position="167"/>
    </location>
</feature>
<feature type="domain" description="Histidine kinase" evidence="12">
    <location>
        <begin position="707"/>
        <end position="933"/>
    </location>
</feature>
<feature type="transmembrane region" description="Helical" evidence="11">
    <location>
        <begin position="597"/>
        <end position="613"/>
    </location>
</feature>
<reference evidence="13 14" key="1">
    <citation type="submission" date="2018-03" db="EMBL/GenBank/DDBJ databases">
        <title>A gene transfer event suggests a long-term partnership between eustigmatophyte algae and a novel lineage of endosymbiotic bacteria.</title>
        <authorList>
            <person name="Yurchenko T."/>
            <person name="Sevcikova T."/>
            <person name="Pribyl P."/>
            <person name="El Karkouri K."/>
            <person name="Klimes V."/>
            <person name="Amaral R."/>
            <person name="Zbrankova V."/>
            <person name="Kim E."/>
            <person name="Raoult D."/>
            <person name="Santos L.M.A."/>
            <person name="Elias M."/>
        </authorList>
    </citation>
    <scope>NUCLEOTIDE SEQUENCE [LARGE SCALE GENOMIC DNA]</scope>
    <source>
        <strain evidence="13">CCALA 838</strain>
    </source>
</reference>
<evidence type="ECO:0000256" key="5">
    <source>
        <dbReference type="ARBA" id="ARBA00022553"/>
    </source>
</evidence>
<dbReference type="InterPro" id="IPR003594">
    <property type="entry name" value="HATPase_dom"/>
</dbReference>
<evidence type="ECO:0000313" key="14">
    <source>
        <dbReference type="Proteomes" id="UP000241762"/>
    </source>
</evidence>
<dbReference type="PANTHER" id="PTHR43547">
    <property type="entry name" value="TWO-COMPONENT HISTIDINE KINASE"/>
    <property type="match status" value="1"/>
</dbReference>
<dbReference type="GO" id="GO:0000155">
    <property type="term" value="F:phosphorelay sensor kinase activity"/>
    <property type="evidence" value="ECO:0007669"/>
    <property type="project" value="InterPro"/>
</dbReference>
<dbReference type="FunFam" id="3.30.565.10:FF:000006">
    <property type="entry name" value="Sensor histidine kinase WalK"/>
    <property type="match status" value="1"/>
</dbReference>
<dbReference type="Gene3D" id="1.10.287.130">
    <property type="match status" value="1"/>
</dbReference>
<feature type="transmembrane region" description="Helical" evidence="11">
    <location>
        <begin position="439"/>
        <end position="457"/>
    </location>
</feature>
<feature type="transmembrane region" description="Helical" evidence="11">
    <location>
        <begin position="541"/>
        <end position="559"/>
    </location>
</feature>
<evidence type="ECO:0000256" key="1">
    <source>
        <dbReference type="ARBA" id="ARBA00000085"/>
    </source>
</evidence>
<evidence type="ECO:0000256" key="3">
    <source>
        <dbReference type="ARBA" id="ARBA00006434"/>
    </source>
</evidence>
<keyword evidence="6" id="KW-0808">Transferase</keyword>
<dbReference type="SUPFAM" id="SSF47384">
    <property type="entry name" value="Homodimeric domain of signal transducing histidine kinase"/>
    <property type="match status" value="1"/>
</dbReference>
<feature type="transmembrane region" description="Helical" evidence="11">
    <location>
        <begin position="618"/>
        <end position="637"/>
    </location>
</feature>
<feature type="transmembrane region" description="Helical" evidence="11">
    <location>
        <begin position="44"/>
        <end position="63"/>
    </location>
</feature>
<feature type="transmembrane region" description="Helical" evidence="11">
    <location>
        <begin position="6"/>
        <end position="23"/>
    </location>
</feature>
<dbReference type="PROSITE" id="PS50283">
    <property type="entry name" value="NA_SOLUT_SYMP_3"/>
    <property type="match status" value="1"/>
</dbReference>
<dbReference type="InterPro" id="IPR004358">
    <property type="entry name" value="Sig_transdc_His_kin-like_C"/>
</dbReference>
<dbReference type="Pfam" id="PF02518">
    <property type="entry name" value="HATPase_c"/>
    <property type="match status" value="1"/>
</dbReference>
<feature type="transmembrane region" description="Helical" evidence="11">
    <location>
        <begin position="413"/>
        <end position="433"/>
    </location>
</feature>
<dbReference type="EC" id="2.7.13.3" evidence="4"/>
<organism evidence="13 14">
    <name type="scientific">Candidatus Phycorickettsia trachydisci</name>
    <dbReference type="NCBI Taxonomy" id="2115978"/>
    <lineage>
        <taxon>Bacteria</taxon>
        <taxon>Pseudomonadati</taxon>
        <taxon>Pseudomonadota</taxon>
        <taxon>Alphaproteobacteria</taxon>
        <taxon>Rickettsiales</taxon>
        <taxon>Rickettsiaceae</taxon>
        <taxon>Candidatus Phycorickettsia</taxon>
    </lineage>
</organism>
<dbReference type="PANTHER" id="PTHR43547:SF2">
    <property type="entry name" value="HYBRID SIGNAL TRANSDUCTION HISTIDINE KINASE C"/>
    <property type="match status" value="1"/>
</dbReference>
<evidence type="ECO:0000256" key="8">
    <source>
        <dbReference type="ARBA" id="ARBA00022777"/>
    </source>
</evidence>
<evidence type="ECO:0000259" key="12">
    <source>
        <dbReference type="PROSITE" id="PS50109"/>
    </source>
</evidence>
<protein>
    <recommendedName>
        <fullName evidence="4">histidine kinase</fullName>
        <ecNumber evidence="4">2.7.13.3</ecNumber>
    </recommendedName>
</protein>
<keyword evidence="5" id="KW-0597">Phosphoprotein</keyword>
<name>A0A2P1PA77_9RICK</name>
<dbReference type="Gene3D" id="3.30.565.10">
    <property type="entry name" value="Histidine kinase-like ATPase, C-terminal domain"/>
    <property type="match status" value="1"/>
</dbReference>
<dbReference type="InterPro" id="IPR005467">
    <property type="entry name" value="His_kinase_dom"/>
</dbReference>
<dbReference type="InterPro" id="IPR003661">
    <property type="entry name" value="HisK_dim/P_dom"/>
</dbReference>
<dbReference type="InterPro" id="IPR038377">
    <property type="entry name" value="Na/Glc_symporter_sf"/>
</dbReference>
<feature type="transmembrane region" description="Helical" evidence="11">
    <location>
        <begin position="268"/>
        <end position="288"/>
    </location>
</feature>
<comment type="subcellular location">
    <subcellularLocation>
        <location evidence="2">Membrane</location>
        <topology evidence="2">Multi-pass membrane protein</topology>
    </subcellularLocation>
</comment>
<dbReference type="CDD" id="cd10322">
    <property type="entry name" value="SLC5sbd"/>
    <property type="match status" value="1"/>
</dbReference>
<dbReference type="SUPFAM" id="SSF55874">
    <property type="entry name" value="ATPase domain of HSP90 chaperone/DNA topoisomerase II/histidine kinase"/>
    <property type="match status" value="1"/>
</dbReference>
<feature type="transmembrane region" description="Helical" evidence="11">
    <location>
        <begin position="649"/>
        <end position="666"/>
    </location>
</feature>
<evidence type="ECO:0000256" key="6">
    <source>
        <dbReference type="ARBA" id="ARBA00022679"/>
    </source>
</evidence>
<feature type="transmembrane region" description="Helical" evidence="11">
    <location>
        <begin position="387"/>
        <end position="406"/>
    </location>
</feature>
<evidence type="ECO:0000256" key="4">
    <source>
        <dbReference type="ARBA" id="ARBA00012438"/>
    </source>
</evidence>
<comment type="similarity">
    <text evidence="3">Belongs to the sodium:solute symporter (SSF) (TC 2.A.21) family.</text>
</comment>
<feature type="transmembrane region" description="Helical" evidence="11">
    <location>
        <begin position="179"/>
        <end position="199"/>
    </location>
</feature>
<evidence type="ECO:0000256" key="10">
    <source>
        <dbReference type="ARBA" id="ARBA00023136"/>
    </source>
</evidence>
<dbReference type="KEGG" id="ptc:phytr_12340"/>
<dbReference type="Pfam" id="PF00474">
    <property type="entry name" value="SSF"/>
    <property type="match status" value="1"/>
</dbReference>
<dbReference type="GO" id="GO:0022857">
    <property type="term" value="F:transmembrane transporter activity"/>
    <property type="evidence" value="ECO:0007669"/>
    <property type="project" value="InterPro"/>
</dbReference>
<dbReference type="SMART" id="SM00387">
    <property type="entry name" value="HATPase_c"/>
    <property type="match status" value="1"/>
</dbReference>
<proteinExistence type="inferred from homology"/>
<feature type="transmembrane region" description="Helical" evidence="11">
    <location>
        <begin position="69"/>
        <end position="91"/>
    </location>
</feature>
<dbReference type="Pfam" id="PF00512">
    <property type="entry name" value="HisKA"/>
    <property type="match status" value="1"/>
</dbReference>
<keyword evidence="9 11" id="KW-1133">Transmembrane helix</keyword>
<evidence type="ECO:0000256" key="7">
    <source>
        <dbReference type="ARBA" id="ARBA00022692"/>
    </source>
</evidence>
<dbReference type="EMBL" id="CP027845">
    <property type="protein sequence ID" value="AVP88159.1"/>
    <property type="molecule type" value="Genomic_DNA"/>
</dbReference>
<comment type="catalytic activity">
    <reaction evidence="1">
        <text>ATP + protein L-histidine = ADP + protein N-phospho-L-histidine.</text>
        <dbReference type="EC" id="2.7.13.3"/>
    </reaction>
</comment>
<feature type="transmembrane region" description="Helical" evidence="11">
    <location>
        <begin position="510"/>
        <end position="535"/>
    </location>
</feature>
<keyword evidence="8" id="KW-0418">Kinase</keyword>
<keyword evidence="14" id="KW-1185">Reference proteome</keyword>
<evidence type="ECO:0000313" key="13">
    <source>
        <dbReference type="EMBL" id="AVP88159.1"/>
    </source>
</evidence>
<dbReference type="InterPro" id="IPR036097">
    <property type="entry name" value="HisK_dim/P_sf"/>
</dbReference>
<dbReference type="InterPro" id="IPR036890">
    <property type="entry name" value="HATPase_C_sf"/>
</dbReference>
<evidence type="ECO:0000256" key="11">
    <source>
        <dbReference type="SAM" id="Phobius"/>
    </source>
</evidence>
<dbReference type="SMART" id="SM00388">
    <property type="entry name" value="HisKA"/>
    <property type="match status" value="1"/>
</dbReference>
<dbReference type="AlphaFoldDB" id="A0A2P1PA77"/>
<evidence type="ECO:0000256" key="9">
    <source>
        <dbReference type="ARBA" id="ARBA00022989"/>
    </source>
</evidence>
<dbReference type="CDD" id="cd00082">
    <property type="entry name" value="HisKA"/>
    <property type="match status" value="1"/>
</dbReference>
<dbReference type="GO" id="GO:0016020">
    <property type="term" value="C:membrane"/>
    <property type="evidence" value="ECO:0007669"/>
    <property type="project" value="UniProtKB-SubCell"/>
</dbReference>
<accession>A0A2P1PA77</accession>
<feature type="transmembrane region" description="Helical" evidence="11">
    <location>
        <begin position="571"/>
        <end position="591"/>
    </location>
</feature>
<dbReference type="PROSITE" id="PS50109">
    <property type="entry name" value="HIS_KIN"/>
    <property type="match status" value="1"/>
</dbReference>
<evidence type="ECO:0000256" key="2">
    <source>
        <dbReference type="ARBA" id="ARBA00004141"/>
    </source>
</evidence>
<dbReference type="Gene3D" id="1.20.1730.10">
    <property type="entry name" value="Sodium/glucose cotransporter"/>
    <property type="match status" value="1"/>
</dbReference>
<sequence length="936" mass="104509">MDLDLLIFSAFLALSLVLGFMSSTKVTNISEYALGNRDFPTSTLVATIIATWIGAGLFSYTLIETYRQGIYFLVPLSMDSLVLVLIGYVFAPRMGEFLGKLSIAESMGEMFGSKVRIITVIFSLLRTVCFLGINFQVSSTILESVFGTSGEYATLLSGLIVIAYSTLGGIKAVTFTDVIQFFTFGCLMPAIAIIAWQALGESNSIKVWNTLTTNPIFDYKKAFDLSNPKFYEMLGVCLVFLIPTLEPESFQRVSMARSVNQVMRSFKIAGILCLLFQVVVAILGIFILSDNPNLDPDSLVSYIISHYTYPGFKGMVAVGIMAMIMSSADSAINSISIIFAHDFCKPLGLSWANNELIVARVASLVSGLGAMLVALKVGSIFDLMLSFAGLYLPVVSIPFILAVFGFRSSGKSVFAAMCSTIFVLLSCKLFLSISSIPRLIIGIITSVTVLFGMHYLITQDGGWVGIKDNKTFRAVTSTRRRFWDRVWQGIVSFNFIRFCKSNMPQKIETYFFFGMVAIVSTIVSMISMPSSALVYNDILSIGYMTVLTLACYLLTYPLWPNTFKNPTFVSIFWIFSSLYIYIFVSNIFLVLGDGSQIQTAIFFLNITAILLVFRWRVALIMFLVGFGASIWFMTSFIHVDYPHLTNMKFYLVFCLLLLSSILIAFLRPTQERHDRNTLLLSAQAKEMRNMSQQLLNHMIIRQEFINNVNHEIRTPIHHVGAYLADLNENWDTSSNQEKRESIEGLNKGYQRIRSYMDDILDLSNLSNNNVELKYAKVNLQKLVSEALDQFTSLYLQDKDLQFHFECKAKDMVVNCDKDKITQVLINLLKNAAEFTPKGTIEVVLANKSISINRKQLKGIECSIIDEGVGIPEQELLEIFGPFIQSSRTKNMSGGKGLGLAICEHIIKLHSGRIHAKNNDKKGATISFVIPLNSSLT</sequence>
<feature type="transmembrane region" description="Helical" evidence="11">
    <location>
        <begin position="117"/>
        <end position="137"/>
    </location>
</feature>
<feature type="transmembrane region" description="Helical" evidence="11">
    <location>
        <begin position="361"/>
        <end position="381"/>
    </location>
</feature>
<dbReference type="InterPro" id="IPR001734">
    <property type="entry name" value="Na/solute_symporter"/>
</dbReference>
<keyword evidence="10 11" id="KW-0472">Membrane</keyword>
<dbReference type="Proteomes" id="UP000241762">
    <property type="component" value="Chromosome"/>
</dbReference>
<keyword evidence="7 11" id="KW-0812">Transmembrane</keyword>